<dbReference type="Pfam" id="PF00622">
    <property type="entry name" value="SPRY"/>
    <property type="match status" value="1"/>
</dbReference>
<evidence type="ECO:0000256" key="1">
    <source>
        <dbReference type="ARBA" id="ARBA00021772"/>
    </source>
</evidence>
<sequence length="215" mass="23063">MAAMFTCCLGCCGDGGAGHIPLKDMPTVQLDTNHMGTDVVIVKSGRRICGTGGCLANAPLHQNKSYFEFKIQSTGVWGIGVATQKVNLNQVPLGRDTNSLVLRHDGSVYHNNEEKNRLPANNLPQEGDIVGLTYDHVEMNLYLNGKNMHCPASGIRGTVYPVVYGKILETFTTLVHFNVACCCSLPPLEGPVCTCLGSLLNLSDSGTEMGFCVLT</sequence>
<accession>A0A3B5JZC2</accession>
<name>A0A3B5JZC2_TAKRU</name>
<evidence type="ECO:0000313" key="3">
    <source>
        <dbReference type="Ensembl" id="ENSTRUP00000048947.2"/>
    </source>
</evidence>
<dbReference type="PANTHER" id="PTHR20951">
    <property type="entry name" value="C13ORF1 PROTEIN-RELATED"/>
    <property type="match status" value="1"/>
</dbReference>
<evidence type="ECO:0000259" key="2">
    <source>
        <dbReference type="PROSITE" id="PS50188"/>
    </source>
</evidence>
<dbReference type="Gene3D" id="2.60.120.920">
    <property type="match status" value="1"/>
</dbReference>
<dbReference type="SMART" id="SM00449">
    <property type="entry name" value="SPRY"/>
    <property type="match status" value="1"/>
</dbReference>
<dbReference type="InterPro" id="IPR035766">
    <property type="entry name" value="SPRYD7"/>
</dbReference>
<keyword evidence="4" id="KW-1185">Reference proteome</keyword>
<dbReference type="Ensembl" id="ENSTRUT00000049804.2">
    <property type="protein sequence ID" value="ENSTRUP00000048947.2"/>
    <property type="gene ID" value="ENSTRUG00000015092.3"/>
</dbReference>
<dbReference type="InterPro" id="IPR013320">
    <property type="entry name" value="ConA-like_dom_sf"/>
</dbReference>
<dbReference type="PROSITE" id="PS50188">
    <property type="entry name" value="B302_SPRY"/>
    <property type="match status" value="1"/>
</dbReference>
<dbReference type="Proteomes" id="UP000005226">
    <property type="component" value="Chromosome 1"/>
</dbReference>
<protein>
    <recommendedName>
        <fullName evidence="1">SPRY domain-containing protein 7</fullName>
    </recommendedName>
</protein>
<dbReference type="CDD" id="cd12880">
    <property type="entry name" value="SPRYD7"/>
    <property type="match status" value="1"/>
</dbReference>
<organism evidence="3 4">
    <name type="scientific">Takifugu rubripes</name>
    <name type="common">Japanese pufferfish</name>
    <name type="synonym">Fugu rubripes</name>
    <dbReference type="NCBI Taxonomy" id="31033"/>
    <lineage>
        <taxon>Eukaryota</taxon>
        <taxon>Metazoa</taxon>
        <taxon>Chordata</taxon>
        <taxon>Craniata</taxon>
        <taxon>Vertebrata</taxon>
        <taxon>Euteleostomi</taxon>
        <taxon>Actinopterygii</taxon>
        <taxon>Neopterygii</taxon>
        <taxon>Teleostei</taxon>
        <taxon>Neoteleostei</taxon>
        <taxon>Acanthomorphata</taxon>
        <taxon>Eupercaria</taxon>
        <taxon>Tetraodontiformes</taxon>
        <taxon>Tetradontoidea</taxon>
        <taxon>Tetraodontidae</taxon>
        <taxon>Takifugu</taxon>
    </lineage>
</organism>
<dbReference type="PANTHER" id="PTHR20951:SF2">
    <property type="entry name" value="SPRY DOMAIN-CONTAINING PROTEIN 7"/>
    <property type="match status" value="1"/>
</dbReference>
<dbReference type="GeneTree" id="ENSGT00390000011048"/>
<dbReference type="InterPro" id="IPR043136">
    <property type="entry name" value="B30.2/SPRY_sf"/>
</dbReference>
<dbReference type="InterPro" id="IPR001870">
    <property type="entry name" value="B30.2/SPRY"/>
</dbReference>
<feature type="domain" description="B30.2/SPRY" evidence="2">
    <location>
        <begin position="1"/>
        <end position="182"/>
    </location>
</feature>
<evidence type="ECO:0000313" key="4">
    <source>
        <dbReference type="Proteomes" id="UP000005226"/>
    </source>
</evidence>
<dbReference type="InParanoid" id="A0A3B5JZC2"/>
<dbReference type="STRING" id="31033.ENSTRUP00000048947"/>
<dbReference type="FunCoup" id="A0A3B5JZC2">
    <property type="interactions" value="473"/>
</dbReference>
<dbReference type="InterPro" id="IPR003877">
    <property type="entry name" value="SPRY_dom"/>
</dbReference>
<dbReference type="AlphaFoldDB" id="A0A3B5JZC2"/>
<reference evidence="3" key="2">
    <citation type="submission" date="2025-08" db="UniProtKB">
        <authorList>
            <consortium name="Ensembl"/>
        </authorList>
    </citation>
    <scope>IDENTIFICATION</scope>
</reference>
<reference evidence="3 4" key="1">
    <citation type="journal article" date="2011" name="Genome Biol. Evol.">
        <title>Integration of the genetic map and genome assembly of fugu facilitates insights into distinct features of genome evolution in teleosts and mammals.</title>
        <authorList>
            <person name="Kai W."/>
            <person name="Kikuchi K."/>
            <person name="Tohari S."/>
            <person name="Chew A.K."/>
            <person name="Tay A."/>
            <person name="Fujiwara A."/>
            <person name="Hosoya S."/>
            <person name="Suetake H."/>
            <person name="Naruse K."/>
            <person name="Brenner S."/>
            <person name="Suzuki Y."/>
            <person name="Venkatesh B."/>
        </authorList>
    </citation>
    <scope>NUCLEOTIDE SEQUENCE [LARGE SCALE GENOMIC DNA]</scope>
</reference>
<gene>
    <name evidence="3" type="primary">spryd7</name>
</gene>
<proteinExistence type="predicted"/>
<reference evidence="3" key="3">
    <citation type="submission" date="2025-09" db="UniProtKB">
        <authorList>
            <consortium name="Ensembl"/>
        </authorList>
    </citation>
    <scope>IDENTIFICATION</scope>
</reference>
<dbReference type="SUPFAM" id="SSF49899">
    <property type="entry name" value="Concanavalin A-like lectins/glucanases"/>
    <property type="match status" value="1"/>
</dbReference>